<dbReference type="RefSeq" id="WP_091639805.1">
    <property type="nucleotide sequence ID" value="NZ_FOEG01000001.1"/>
</dbReference>
<evidence type="ECO:0000256" key="4">
    <source>
        <dbReference type="ARBA" id="ARBA00020902"/>
    </source>
</evidence>
<dbReference type="Gene3D" id="3.40.50.2000">
    <property type="entry name" value="Glycogen Phosphorylase B"/>
    <property type="match status" value="1"/>
</dbReference>
<keyword evidence="6 11" id="KW-0441">Lipid A biosynthesis</keyword>
<keyword evidence="5 11" id="KW-0444">Lipid biosynthesis</keyword>
<keyword evidence="7 11" id="KW-0328">Glycosyltransferase</keyword>
<sequence length="389" mass="43362">MRIGIVAGEMSGDYLAAGLMRELRRQFPDARFEGIGGPRMEAEGCVSFHPLESLSVMGLVEVLRHLPGLLAIRRDLVRRFRADPPDLFIGIDAPDFNLGLERRLRERGIATVHYVSPTVWAWRQGRIRDIARSVDRMLCIFPFEREFFRHHNVPATFVGHPLADEVPETPDQAGARRALELPPEGAMVALLPGSRMSEVKHLGPLFLETAAWLFQHRPDLHFVVPCATPPIAEHMRALAAAHTDGMPVTLVDGRSRECLAAATVALLASGTASLEAMLHKRPMVVAYKVSALTGWLARRLVKVDHFAMPNLIANRRMVEEFAQQEAVTGNLGPAVLDLLEHPEKRERLVDEFTTLHRSLRQDASVQAAEAVAQLLEERGHVRRVAEESM</sequence>
<evidence type="ECO:0000256" key="7">
    <source>
        <dbReference type="ARBA" id="ARBA00022676"/>
    </source>
</evidence>
<dbReference type="InterPro" id="IPR003835">
    <property type="entry name" value="Glyco_trans_19"/>
</dbReference>
<dbReference type="PANTHER" id="PTHR30372">
    <property type="entry name" value="LIPID-A-DISACCHARIDE SYNTHASE"/>
    <property type="match status" value="1"/>
</dbReference>
<comment type="similarity">
    <text evidence="2 11">Belongs to the LpxB family.</text>
</comment>
<dbReference type="UniPathway" id="UPA00973"/>
<evidence type="ECO:0000256" key="10">
    <source>
        <dbReference type="ARBA" id="ARBA00048975"/>
    </source>
</evidence>
<keyword evidence="8 11" id="KW-0808">Transferase</keyword>
<evidence type="ECO:0000256" key="8">
    <source>
        <dbReference type="ARBA" id="ARBA00022679"/>
    </source>
</evidence>
<dbReference type="GO" id="GO:0008915">
    <property type="term" value="F:lipid-A-disaccharide synthase activity"/>
    <property type="evidence" value="ECO:0007669"/>
    <property type="project" value="UniProtKB-UniRule"/>
</dbReference>
<protein>
    <recommendedName>
        <fullName evidence="4 11">Lipid-A-disaccharide synthase</fullName>
        <ecNumber evidence="3 11">2.4.1.182</ecNumber>
    </recommendedName>
</protein>
<dbReference type="EMBL" id="FOEG01000001">
    <property type="protein sequence ID" value="SEO54248.1"/>
    <property type="molecule type" value="Genomic_DNA"/>
</dbReference>
<comment type="catalytic activity">
    <reaction evidence="10 11">
        <text>a lipid X + a UDP-2-N,3-O-bis[(3R)-3-hydroxyacyl]-alpha-D-glucosamine = a lipid A disaccharide + UDP + H(+)</text>
        <dbReference type="Rhea" id="RHEA:67828"/>
        <dbReference type="ChEBI" id="CHEBI:15378"/>
        <dbReference type="ChEBI" id="CHEBI:58223"/>
        <dbReference type="ChEBI" id="CHEBI:137748"/>
        <dbReference type="ChEBI" id="CHEBI:176338"/>
        <dbReference type="ChEBI" id="CHEBI:176343"/>
        <dbReference type="EC" id="2.4.1.182"/>
    </reaction>
</comment>
<dbReference type="SUPFAM" id="SSF53756">
    <property type="entry name" value="UDP-Glycosyltransferase/glycogen phosphorylase"/>
    <property type="match status" value="1"/>
</dbReference>
<dbReference type="GO" id="GO:0016020">
    <property type="term" value="C:membrane"/>
    <property type="evidence" value="ECO:0007669"/>
    <property type="project" value="GOC"/>
</dbReference>
<dbReference type="HAMAP" id="MF_00392">
    <property type="entry name" value="LpxB"/>
    <property type="match status" value="1"/>
</dbReference>
<evidence type="ECO:0000256" key="2">
    <source>
        <dbReference type="ARBA" id="ARBA00007868"/>
    </source>
</evidence>
<dbReference type="STRING" id="406100.SAMN04488052_101615"/>
<name>A0A1H8QJQ4_9GAMM</name>
<organism evidence="12 13">
    <name type="scientific">Aquisalimonas asiatica</name>
    <dbReference type="NCBI Taxonomy" id="406100"/>
    <lineage>
        <taxon>Bacteria</taxon>
        <taxon>Pseudomonadati</taxon>
        <taxon>Pseudomonadota</taxon>
        <taxon>Gammaproteobacteria</taxon>
        <taxon>Chromatiales</taxon>
        <taxon>Ectothiorhodospiraceae</taxon>
        <taxon>Aquisalimonas</taxon>
    </lineage>
</organism>
<comment type="pathway">
    <text evidence="11">Bacterial outer membrane biogenesis; LPS lipid A biosynthesis.</text>
</comment>
<evidence type="ECO:0000313" key="12">
    <source>
        <dbReference type="EMBL" id="SEO54248.1"/>
    </source>
</evidence>
<dbReference type="EC" id="2.4.1.182" evidence="3 11"/>
<evidence type="ECO:0000256" key="11">
    <source>
        <dbReference type="HAMAP-Rule" id="MF_00392"/>
    </source>
</evidence>
<evidence type="ECO:0000256" key="9">
    <source>
        <dbReference type="ARBA" id="ARBA00023098"/>
    </source>
</evidence>
<evidence type="ECO:0000256" key="6">
    <source>
        <dbReference type="ARBA" id="ARBA00022556"/>
    </source>
</evidence>
<dbReference type="Pfam" id="PF02684">
    <property type="entry name" value="LpxB"/>
    <property type="match status" value="1"/>
</dbReference>
<proteinExistence type="inferred from homology"/>
<keyword evidence="9 11" id="KW-0443">Lipid metabolism</keyword>
<evidence type="ECO:0000256" key="3">
    <source>
        <dbReference type="ARBA" id="ARBA00012687"/>
    </source>
</evidence>
<dbReference type="AlphaFoldDB" id="A0A1H8QJQ4"/>
<reference evidence="12 13" key="1">
    <citation type="submission" date="2016-10" db="EMBL/GenBank/DDBJ databases">
        <authorList>
            <person name="de Groot N.N."/>
        </authorList>
    </citation>
    <scope>NUCLEOTIDE SEQUENCE [LARGE SCALE GENOMIC DNA]</scope>
    <source>
        <strain evidence="12 13">CGMCC 1.6291</strain>
    </source>
</reference>
<evidence type="ECO:0000256" key="1">
    <source>
        <dbReference type="ARBA" id="ARBA00002056"/>
    </source>
</evidence>
<gene>
    <name evidence="11" type="primary">lpxB</name>
    <name evidence="12" type="ORF">SAMN04488052_101615</name>
</gene>
<dbReference type="GO" id="GO:0005543">
    <property type="term" value="F:phospholipid binding"/>
    <property type="evidence" value="ECO:0007669"/>
    <property type="project" value="TreeGrafter"/>
</dbReference>
<dbReference type="PANTHER" id="PTHR30372:SF4">
    <property type="entry name" value="LIPID-A-DISACCHARIDE SYNTHASE, MITOCHONDRIAL-RELATED"/>
    <property type="match status" value="1"/>
</dbReference>
<evidence type="ECO:0000313" key="13">
    <source>
        <dbReference type="Proteomes" id="UP000199657"/>
    </source>
</evidence>
<accession>A0A1H8QJQ4</accession>
<comment type="function">
    <text evidence="1 11">Condensation of UDP-2,3-diacylglucosamine and 2,3-diacylglucosamine-1-phosphate to form lipid A disaccharide, a precursor of lipid A, a phosphorylated glycolipid that anchors the lipopolysaccharide to the outer membrane of the cell.</text>
</comment>
<dbReference type="Proteomes" id="UP000199657">
    <property type="component" value="Unassembled WGS sequence"/>
</dbReference>
<dbReference type="GO" id="GO:0009245">
    <property type="term" value="P:lipid A biosynthetic process"/>
    <property type="evidence" value="ECO:0007669"/>
    <property type="project" value="UniProtKB-UniRule"/>
</dbReference>
<dbReference type="NCBIfam" id="TIGR00215">
    <property type="entry name" value="lpxB"/>
    <property type="match status" value="1"/>
</dbReference>
<keyword evidence="13" id="KW-1185">Reference proteome</keyword>
<evidence type="ECO:0000256" key="5">
    <source>
        <dbReference type="ARBA" id="ARBA00022516"/>
    </source>
</evidence>
<dbReference type="OrthoDB" id="9801642at2"/>